<reference evidence="8 9" key="1">
    <citation type="submission" date="2019-09" db="EMBL/GenBank/DDBJ databases">
        <title>Phylogeny of genus Pseudoclavibacter and closely related genus.</title>
        <authorList>
            <person name="Li Y."/>
        </authorList>
    </citation>
    <scope>NUCLEOTIDE SEQUENCE [LARGE SCALE GENOMIC DNA]</scope>
    <source>
        <strain evidence="8 9">THG-MD12</strain>
    </source>
</reference>
<comment type="domain">
    <text evidence="6">Has three domains with a flexible linker between the domains II and III and assumes an 'L' shape. Domain III is highly mobile and contacts RuvB.</text>
</comment>
<dbReference type="NCBIfam" id="TIGR00084">
    <property type="entry name" value="ruvA"/>
    <property type="match status" value="1"/>
</dbReference>
<dbReference type="RefSeq" id="WP_151423516.1">
    <property type="nucleotide sequence ID" value="NZ_CANKVH010000002.1"/>
</dbReference>
<dbReference type="InterPro" id="IPR036267">
    <property type="entry name" value="RuvA_C_sf"/>
</dbReference>
<name>A0A7J5B5R9_9MICO</name>
<keyword evidence="4 6" id="KW-0233">DNA recombination</keyword>
<dbReference type="EMBL" id="WBJX01000002">
    <property type="protein sequence ID" value="KAB1638484.1"/>
    <property type="molecule type" value="Genomic_DNA"/>
</dbReference>
<dbReference type="SMART" id="SM00278">
    <property type="entry name" value="HhH1"/>
    <property type="match status" value="2"/>
</dbReference>
<comment type="similarity">
    <text evidence="6">Belongs to the RuvA family.</text>
</comment>
<dbReference type="Pfam" id="PF01330">
    <property type="entry name" value="RuvA_N"/>
    <property type="match status" value="1"/>
</dbReference>
<dbReference type="SUPFAM" id="SSF50249">
    <property type="entry name" value="Nucleic acid-binding proteins"/>
    <property type="match status" value="1"/>
</dbReference>
<dbReference type="Pfam" id="PF14520">
    <property type="entry name" value="HHH_5"/>
    <property type="match status" value="1"/>
</dbReference>
<keyword evidence="5 6" id="KW-0234">DNA repair</keyword>
<dbReference type="GO" id="GO:0009379">
    <property type="term" value="C:Holliday junction helicase complex"/>
    <property type="evidence" value="ECO:0007669"/>
    <property type="project" value="InterPro"/>
</dbReference>
<evidence type="ECO:0000256" key="5">
    <source>
        <dbReference type="ARBA" id="ARBA00023204"/>
    </source>
</evidence>
<comment type="function">
    <text evidence="6">The RuvA-RuvB-RuvC complex processes Holliday junction (HJ) DNA during genetic recombination and DNA repair, while the RuvA-RuvB complex plays an important role in the rescue of blocked DNA replication forks via replication fork reversal (RFR). RuvA specifically binds to HJ cruciform DNA, conferring on it an open structure. The RuvB hexamer acts as an ATP-dependent pump, pulling dsDNA into and through the RuvAB complex. HJ branch migration allows RuvC to scan DNA until it finds its consensus sequence, where it cleaves and resolves the cruciform DNA.</text>
</comment>
<dbReference type="Pfam" id="PF07499">
    <property type="entry name" value="RuvA_C"/>
    <property type="match status" value="1"/>
</dbReference>
<evidence type="ECO:0000313" key="9">
    <source>
        <dbReference type="Proteomes" id="UP000490386"/>
    </source>
</evidence>
<dbReference type="SUPFAM" id="SSF46929">
    <property type="entry name" value="DNA helicase RuvA subunit, C-terminal domain"/>
    <property type="match status" value="1"/>
</dbReference>
<dbReference type="Gene3D" id="1.10.150.20">
    <property type="entry name" value="5' to 3' exonuclease, C-terminal subdomain"/>
    <property type="match status" value="1"/>
</dbReference>
<feature type="domain" description="Helix-hairpin-helix DNA-binding motif class 1" evidence="7">
    <location>
        <begin position="107"/>
        <end position="126"/>
    </location>
</feature>
<dbReference type="CDD" id="cd14332">
    <property type="entry name" value="UBA_RuvA_C"/>
    <property type="match status" value="1"/>
</dbReference>
<dbReference type="GO" id="GO:0009378">
    <property type="term" value="F:four-way junction helicase activity"/>
    <property type="evidence" value="ECO:0007669"/>
    <property type="project" value="InterPro"/>
</dbReference>
<dbReference type="InterPro" id="IPR000085">
    <property type="entry name" value="RuvA"/>
</dbReference>
<dbReference type="SUPFAM" id="SSF47781">
    <property type="entry name" value="RuvA domain 2-like"/>
    <property type="match status" value="1"/>
</dbReference>
<dbReference type="HAMAP" id="MF_00031">
    <property type="entry name" value="DNA_HJ_migration_RuvA"/>
    <property type="match status" value="1"/>
</dbReference>
<dbReference type="Gene3D" id="2.40.50.140">
    <property type="entry name" value="Nucleic acid-binding proteins"/>
    <property type="match status" value="1"/>
</dbReference>
<evidence type="ECO:0000256" key="2">
    <source>
        <dbReference type="ARBA" id="ARBA00022763"/>
    </source>
</evidence>
<keyword evidence="3 6" id="KW-0238">DNA-binding</keyword>
<dbReference type="InterPro" id="IPR003583">
    <property type="entry name" value="Hlx-hairpin-Hlx_DNA-bd_motif"/>
</dbReference>
<keyword evidence="1 6" id="KW-0963">Cytoplasm</keyword>
<protein>
    <recommendedName>
        <fullName evidence="6">Holliday junction branch migration complex subunit RuvA</fullName>
    </recommendedName>
</protein>
<gene>
    <name evidence="6 8" type="primary">ruvA</name>
    <name evidence="8" type="ORF">F8O03_08835</name>
</gene>
<dbReference type="GO" id="GO:0000400">
    <property type="term" value="F:four-way junction DNA binding"/>
    <property type="evidence" value="ECO:0007669"/>
    <property type="project" value="UniProtKB-UniRule"/>
</dbReference>
<dbReference type="InterPro" id="IPR011114">
    <property type="entry name" value="RuvA_C"/>
</dbReference>
<comment type="subunit">
    <text evidence="6">Homotetramer. Forms an RuvA(8)-RuvB(12)-Holliday junction (HJ) complex. HJ DNA is sandwiched between 2 RuvA tetramers; dsDNA enters through RuvA and exits via RuvB. An RuvB hexamer assembles on each DNA strand where it exits the tetramer. Each RuvB hexamer is contacted by two RuvA subunits (via domain III) on 2 adjacent RuvB subunits; this complex drives branch migration. In the full resolvosome a probable DNA-RuvA(4)-RuvB(12)-RuvC(2) complex forms which resolves the HJ.</text>
</comment>
<keyword evidence="2 6" id="KW-0227">DNA damage</keyword>
<accession>A0A7J5B5R9</accession>
<dbReference type="GO" id="GO:0005524">
    <property type="term" value="F:ATP binding"/>
    <property type="evidence" value="ECO:0007669"/>
    <property type="project" value="InterPro"/>
</dbReference>
<dbReference type="OrthoDB" id="5293449at2"/>
<proteinExistence type="inferred from homology"/>
<dbReference type="GO" id="GO:0006281">
    <property type="term" value="P:DNA repair"/>
    <property type="evidence" value="ECO:0007669"/>
    <property type="project" value="UniProtKB-UniRule"/>
</dbReference>
<dbReference type="InterPro" id="IPR013849">
    <property type="entry name" value="DNA_helicase_Holl-junc_RuvA_I"/>
</dbReference>
<dbReference type="InterPro" id="IPR010994">
    <property type="entry name" value="RuvA_2-like"/>
</dbReference>
<evidence type="ECO:0000256" key="6">
    <source>
        <dbReference type="HAMAP-Rule" id="MF_00031"/>
    </source>
</evidence>
<dbReference type="GO" id="GO:0048476">
    <property type="term" value="C:Holliday junction resolvase complex"/>
    <property type="evidence" value="ECO:0007669"/>
    <property type="project" value="UniProtKB-UniRule"/>
</dbReference>
<dbReference type="AlphaFoldDB" id="A0A7J5B5R9"/>
<organism evidence="8 9">
    <name type="scientific">Pseudoclavibacter terrae</name>
    <dbReference type="NCBI Taxonomy" id="1530195"/>
    <lineage>
        <taxon>Bacteria</taxon>
        <taxon>Bacillati</taxon>
        <taxon>Actinomycetota</taxon>
        <taxon>Actinomycetes</taxon>
        <taxon>Micrococcales</taxon>
        <taxon>Microbacteriaceae</taxon>
        <taxon>Pseudoclavibacter</taxon>
    </lineage>
</organism>
<feature type="domain" description="Helix-hairpin-helix DNA-binding motif class 1" evidence="7">
    <location>
        <begin position="72"/>
        <end position="91"/>
    </location>
</feature>
<dbReference type="InterPro" id="IPR012340">
    <property type="entry name" value="NA-bd_OB-fold"/>
</dbReference>
<feature type="region of interest" description="Domain III" evidence="6">
    <location>
        <begin position="148"/>
        <end position="207"/>
    </location>
</feature>
<comment type="subcellular location">
    <subcellularLocation>
        <location evidence="6">Cytoplasm</location>
    </subcellularLocation>
</comment>
<dbReference type="Gene3D" id="1.10.8.10">
    <property type="entry name" value="DNA helicase RuvA subunit, C-terminal domain"/>
    <property type="match status" value="1"/>
</dbReference>
<evidence type="ECO:0000313" key="8">
    <source>
        <dbReference type="EMBL" id="KAB1638484.1"/>
    </source>
</evidence>
<evidence type="ECO:0000259" key="7">
    <source>
        <dbReference type="SMART" id="SM00278"/>
    </source>
</evidence>
<evidence type="ECO:0000256" key="1">
    <source>
        <dbReference type="ARBA" id="ARBA00022490"/>
    </source>
</evidence>
<evidence type="ECO:0000256" key="4">
    <source>
        <dbReference type="ARBA" id="ARBA00023172"/>
    </source>
</evidence>
<sequence length="207" mass="21630">MIASLRGQVLYRTATTVTIEAAGVGYQVFVTPAHALQLRLDAEVLVRTHLVVREDAWTLYGFQRPEELEIFEHLITVTGVGPKSALGVLAHLEPEQVARAVAEEDVKAFTAVSGIGPKTAKLIILSLAGKIALALSPSPAAGEPVGQNGSAALRRDVVEALLGLGYAERQAAPAVEDAAKALDGEDPDVAALLRATLKLLGPAGSRS</sequence>
<dbReference type="Proteomes" id="UP000490386">
    <property type="component" value="Unassembled WGS sequence"/>
</dbReference>
<dbReference type="GO" id="GO:0006310">
    <property type="term" value="P:DNA recombination"/>
    <property type="evidence" value="ECO:0007669"/>
    <property type="project" value="UniProtKB-UniRule"/>
</dbReference>
<comment type="caution">
    <text evidence="6">Lacks conserved residue(s) required for the propagation of feature annotation.</text>
</comment>
<comment type="caution">
    <text evidence="8">The sequence shown here is derived from an EMBL/GenBank/DDBJ whole genome shotgun (WGS) entry which is preliminary data.</text>
</comment>
<evidence type="ECO:0000256" key="3">
    <source>
        <dbReference type="ARBA" id="ARBA00023125"/>
    </source>
</evidence>
<dbReference type="GO" id="GO:0005737">
    <property type="term" value="C:cytoplasm"/>
    <property type="evidence" value="ECO:0007669"/>
    <property type="project" value="UniProtKB-SubCell"/>
</dbReference>
<keyword evidence="9" id="KW-1185">Reference proteome</keyword>